<accession>X0PHN7</accession>
<keyword evidence="6" id="KW-0443">Lipid metabolism</keyword>
<evidence type="ECO:0000256" key="2">
    <source>
        <dbReference type="ARBA" id="ARBA00022516"/>
    </source>
</evidence>
<evidence type="ECO:0000256" key="3">
    <source>
        <dbReference type="ARBA" id="ARBA00022801"/>
    </source>
</evidence>
<name>X0PHN7_9LACO</name>
<dbReference type="RefSeq" id="WP_035179388.1">
    <property type="nucleotide sequence ID" value="NZ_AZFY01000023.1"/>
</dbReference>
<dbReference type="CDD" id="cd00586">
    <property type="entry name" value="4HBT"/>
    <property type="match status" value="2"/>
</dbReference>
<evidence type="ECO:0000256" key="5">
    <source>
        <dbReference type="ARBA" id="ARBA00022946"/>
    </source>
</evidence>
<feature type="domain" description="Acyl-ACP thioesterase-like C-terminal" evidence="9">
    <location>
        <begin position="152"/>
        <end position="250"/>
    </location>
</feature>
<comment type="caution">
    <text evidence="10">The sequence shown here is derived from an EMBL/GenBank/DDBJ whole genome shotgun (WGS) entry which is preliminary data.</text>
</comment>
<evidence type="ECO:0000256" key="6">
    <source>
        <dbReference type="ARBA" id="ARBA00023098"/>
    </source>
</evidence>
<evidence type="ECO:0000256" key="1">
    <source>
        <dbReference type="ARBA" id="ARBA00006500"/>
    </source>
</evidence>
<keyword evidence="2" id="KW-0444">Lipid biosynthesis</keyword>
<gene>
    <name evidence="10" type="ORF">JCM14108_1539</name>
</gene>
<sequence>MPAKQYSENHTVPYYEGDVTYRMTMSMLINVLMLCSDHQNAKLGVAQQDLIDRYGLGWVVTQYSIKIKRLPRVDDTIKVTTRGTSYNRFFAYREFWMHDEQGNELVKVDSIWVLMDEKARKIREIPESIIEPYQSEKVRRVPRLPRPDRIAEDAESISKKYQVRASDIDFNGHVNNAHYLEWMTDALSLKFLISHTPVQIDIRFENEVKYGSWVMSTVLVDSEDNDKIKTVHEIISNDTLSCSATFLWQKNDVKGNEDK</sequence>
<proteinExistence type="inferred from homology"/>
<dbReference type="EMBL" id="BAKI01000013">
    <property type="protein sequence ID" value="GAF36567.1"/>
    <property type="molecule type" value="Genomic_DNA"/>
</dbReference>
<reference evidence="10" key="1">
    <citation type="journal article" date="2014" name="Genome Announc.">
        <title>Draft Genome Sequences of Two Lactobacillus Strains, L. farraginis JCM 14108T and L. composti JCM 14202T, Isolated from Compost of Distilled Shochu Residue.</title>
        <authorList>
            <person name="Yuki M."/>
            <person name="Oshima K."/>
            <person name="Suda W."/>
            <person name="Kitahara M."/>
            <person name="Kitamura K."/>
            <person name="Iida T."/>
            <person name="Hattori M."/>
            <person name="Ohkuma M."/>
        </authorList>
    </citation>
    <scope>NUCLEOTIDE SEQUENCE [LARGE SCALE GENOMIC DNA]</scope>
    <source>
        <strain evidence="10">JCM 14108</strain>
    </source>
</reference>
<dbReference type="PANTHER" id="PTHR31727">
    <property type="entry name" value="OLEOYL-ACYL CARRIER PROTEIN THIOESTERASE 1, CHLOROPLASTIC"/>
    <property type="match status" value="1"/>
</dbReference>
<dbReference type="Pfam" id="PF01643">
    <property type="entry name" value="Acyl-ACP_TE"/>
    <property type="match status" value="1"/>
</dbReference>
<dbReference type="InterPro" id="IPR029069">
    <property type="entry name" value="HotDog_dom_sf"/>
</dbReference>
<dbReference type="InterPro" id="IPR045023">
    <property type="entry name" value="FATA/B"/>
</dbReference>
<keyword evidence="5" id="KW-0809">Transit peptide</keyword>
<evidence type="ECO:0000256" key="4">
    <source>
        <dbReference type="ARBA" id="ARBA00022832"/>
    </source>
</evidence>
<dbReference type="Proteomes" id="UP000019488">
    <property type="component" value="Unassembled WGS sequence"/>
</dbReference>
<dbReference type="PANTHER" id="PTHR31727:SF6">
    <property type="entry name" value="OLEOYL-ACYL CARRIER PROTEIN THIOESTERASE 1, CHLOROPLASTIC"/>
    <property type="match status" value="1"/>
</dbReference>
<evidence type="ECO:0000313" key="11">
    <source>
        <dbReference type="Proteomes" id="UP000019488"/>
    </source>
</evidence>
<dbReference type="InterPro" id="IPR049427">
    <property type="entry name" value="Acyl-ACP_TE_C"/>
</dbReference>
<dbReference type="eggNOG" id="COG3884">
    <property type="taxonomic scope" value="Bacteria"/>
</dbReference>
<evidence type="ECO:0000259" key="8">
    <source>
        <dbReference type="Pfam" id="PF01643"/>
    </source>
</evidence>
<organism evidence="10 11">
    <name type="scientific">Lentilactobacillus farraginis DSM 18382 = JCM 14108</name>
    <dbReference type="NCBI Taxonomy" id="1423743"/>
    <lineage>
        <taxon>Bacteria</taxon>
        <taxon>Bacillati</taxon>
        <taxon>Bacillota</taxon>
        <taxon>Bacilli</taxon>
        <taxon>Lactobacillales</taxon>
        <taxon>Lactobacillaceae</taxon>
        <taxon>Lentilactobacillus</taxon>
    </lineage>
</organism>
<feature type="domain" description="Acyl-ACP thioesterase N-terminal hotdog" evidence="8">
    <location>
        <begin position="4"/>
        <end position="133"/>
    </location>
</feature>
<evidence type="ECO:0000256" key="7">
    <source>
        <dbReference type="ARBA" id="ARBA00023160"/>
    </source>
</evidence>
<dbReference type="Gene3D" id="3.10.129.10">
    <property type="entry name" value="Hotdog Thioesterase"/>
    <property type="match status" value="1"/>
</dbReference>
<dbReference type="AlphaFoldDB" id="X0PHN7"/>
<dbReference type="STRING" id="1423743.FD41_GL001413"/>
<dbReference type="SUPFAM" id="SSF54637">
    <property type="entry name" value="Thioesterase/thiol ester dehydrase-isomerase"/>
    <property type="match status" value="2"/>
</dbReference>
<evidence type="ECO:0000313" key="10">
    <source>
        <dbReference type="EMBL" id="GAF36567.1"/>
    </source>
</evidence>
<comment type="similarity">
    <text evidence="1">Belongs to the acyl-ACP thioesterase family.</text>
</comment>
<dbReference type="InterPro" id="IPR002864">
    <property type="entry name" value="Acyl-ACP_thioesterase_NHD"/>
</dbReference>
<dbReference type="Pfam" id="PF20791">
    <property type="entry name" value="Acyl-ACP_TE_C"/>
    <property type="match status" value="1"/>
</dbReference>
<keyword evidence="7" id="KW-0275">Fatty acid biosynthesis</keyword>
<keyword evidence="3" id="KW-0378">Hydrolase</keyword>
<protein>
    <submittedName>
        <fullName evidence="10">Acyl-ACP thioesterase</fullName>
    </submittedName>
</protein>
<dbReference type="GO" id="GO:0016297">
    <property type="term" value="F:fatty acyl-[ACP] hydrolase activity"/>
    <property type="evidence" value="ECO:0007669"/>
    <property type="project" value="InterPro"/>
</dbReference>
<keyword evidence="4" id="KW-0276">Fatty acid metabolism</keyword>
<evidence type="ECO:0000259" key="9">
    <source>
        <dbReference type="Pfam" id="PF20791"/>
    </source>
</evidence>
<dbReference type="GO" id="GO:0000036">
    <property type="term" value="F:acyl carrier activity"/>
    <property type="evidence" value="ECO:0007669"/>
    <property type="project" value="TreeGrafter"/>
</dbReference>